<dbReference type="AlphaFoldDB" id="A0A834JLJ8"/>
<name>A0A834JLJ8_VESVU</name>
<dbReference type="Proteomes" id="UP000614350">
    <property type="component" value="Unassembled WGS sequence"/>
</dbReference>
<comment type="caution">
    <text evidence="2">The sequence shown here is derived from an EMBL/GenBank/DDBJ whole genome shotgun (WGS) entry which is preliminary data.</text>
</comment>
<accession>A0A834JLJ8</accession>
<sequence>MRWKSFKWRGPSETSSLQDGSARGWLDGVEPRFIYFTNILSPGLPKPNGGGLRGDVGVGGVGGIGVDGVGRAVGSAVGSSGR</sequence>
<evidence type="ECO:0000256" key="1">
    <source>
        <dbReference type="SAM" id="MobiDB-lite"/>
    </source>
</evidence>
<gene>
    <name evidence="2" type="ORF">HZH66_009573</name>
</gene>
<dbReference type="EMBL" id="JACSEA010000010">
    <property type="protein sequence ID" value="KAF7391093.1"/>
    <property type="molecule type" value="Genomic_DNA"/>
</dbReference>
<keyword evidence="3" id="KW-1185">Reference proteome</keyword>
<feature type="region of interest" description="Disordered" evidence="1">
    <location>
        <begin position="1"/>
        <end position="21"/>
    </location>
</feature>
<proteinExistence type="predicted"/>
<evidence type="ECO:0000313" key="2">
    <source>
        <dbReference type="EMBL" id="KAF7391093.1"/>
    </source>
</evidence>
<protein>
    <submittedName>
        <fullName evidence="2">Uncharacterized protein</fullName>
    </submittedName>
</protein>
<evidence type="ECO:0000313" key="3">
    <source>
        <dbReference type="Proteomes" id="UP000614350"/>
    </source>
</evidence>
<reference evidence="2" key="1">
    <citation type="journal article" date="2020" name="G3 (Bethesda)">
        <title>High-Quality Assemblies for Three Invasive Social Wasps from the &lt;i&gt;Vespula&lt;/i&gt; Genus.</title>
        <authorList>
            <person name="Harrop T.W.R."/>
            <person name="Guhlin J."/>
            <person name="McLaughlin G.M."/>
            <person name="Permina E."/>
            <person name="Stockwell P."/>
            <person name="Gilligan J."/>
            <person name="Le Lec M.F."/>
            <person name="Gruber M.A.M."/>
            <person name="Quinn O."/>
            <person name="Lovegrove M."/>
            <person name="Duncan E.J."/>
            <person name="Remnant E.J."/>
            <person name="Van Eeckhoven J."/>
            <person name="Graham B."/>
            <person name="Knapp R.A."/>
            <person name="Langford K.W."/>
            <person name="Kronenberg Z."/>
            <person name="Press M.O."/>
            <person name="Eacker S.M."/>
            <person name="Wilson-Rankin E.E."/>
            <person name="Purcell J."/>
            <person name="Lester P.J."/>
            <person name="Dearden P.K."/>
        </authorList>
    </citation>
    <scope>NUCLEOTIDE SEQUENCE</scope>
    <source>
        <strain evidence="2">Marl-1</strain>
    </source>
</reference>
<organism evidence="2 3">
    <name type="scientific">Vespula vulgaris</name>
    <name type="common">Yellow jacket</name>
    <name type="synonym">Wasp</name>
    <dbReference type="NCBI Taxonomy" id="7454"/>
    <lineage>
        <taxon>Eukaryota</taxon>
        <taxon>Metazoa</taxon>
        <taxon>Ecdysozoa</taxon>
        <taxon>Arthropoda</taxon>
        <taxon>Hexapoda</taxon>
        <taxon>Insecta</taxon>
        <taxon>Pterygota</taxon>
        <taxon>Neoptera</taxon>
        <taxon>Endopterygota</taxon>
        <taxon>Hymenoptera</taxon>
        <taxon>Apocrita</taxon>
        <taxon>Aculeata</taxon>
        <taxon>Vespoidea</taxon>
        <taxon>Vespidae</taxon>
        <taxon>Vespinae</taxon>
        <taxon>Vespula</taxon>
    </lineage>
</organism>